<dbReference type="Pfam" id="PF01966">
    <property type="entry name" value="HD"/>
    <property type="match status" value="1"/>
</dbReference>
<dbReference type="Proteomes" id="UP000054988">
    <property type="component" value="Unassembled WGS sequence"/>
</dbReference>
<protein>
    <recommendedName>
        <fullName evidence="1">HD/PDEase domain-containing protein</fullName>
    </recommendedName>
</protein>
<comment type="caution">
    <text evidence="2">The sequence shown here is derived from an EMBL/GenBank/DDBJ whole genome shotgun (WGS) entry which is preliminary data.</text>
</comment>
<dbReference type="CDD" id="cd00077">
    <property type="entry name" value="HDc"/>
    <property type="match status" value="1"/>
</dbReference>
<dbReference type="eggNOG" id="ENOG502SRKJ">
    <property type="taxonomic scope" value="Eukaryota"/>
</dbReference>
<dbReference type="PANTHER" id="PTHR35569:SF1">
    <property type="entry name" value="CYANAMIDE HYDRATASE DDI2-RELATED"/>
    <property type="match status" value="1"/>
</dbReference>
<evidence type="ECO:0000313" key="2">
    <source>
        <dbReference type="EMBL" id="KTB41853.1"/>
    </source>
</evidence>
<dbReference type="InterPro" id="IPR006674">
    <property type="entry name" value="HD_domain"/>
</dbReference>
<evidence type="ECO:0000313" key="3">
    <source>
        <dbReference type="Proteomes" id="UP000054988"/>
    </source>
</evidence>
<dbReference type="SMART" id="SM00471">
    <property type="entry name" value="HDc"/>
    <property type="match status" value="1"/>
</dbReference>
<dbReference type="AlphaFoldDB" id="A0A0W0FZV0"/>
<sequence>MSTPTTKSSLPESIISQIPKSDICQSTLNLTSSSISAPIFNHSLRVYLLAKWLADKESNQHTSNLADDQTVLFIACLCHDLGTSDLNNGTQRFEVEGADAACKHMRAHGISDESSLHKVWTAIALHTSPGIAERIDPLTRLVRLGVKMDFSRAVRDEYGATEYAEEIERLLPRMEVEKVLGDAVVKQAGRIPEDMIAGKMTWLDSEKHPKASWPGILLRAHLENPEWKGINPAF</sequence>
<dbReference type="PANTHER" id="PTHR35569">
    <property type="entry name" value="CYANAMIDE HYDRATASE DDI2-RELATED"/>
    <property type="match status" value="1"/>
</dbReference>
<dbReference type="Gene3D" id="1.10.3210.10">
    <property type="entry name" value="Hypothetical protein af1432"/>
    <property type="match status" value="1"/>
</dbReference>
<dbReference type="SUPFAM" id="SSF109604">
    <property type="entry name" value="HD-domain/PDEase-like"/>
    <property type="match status" value="1"/>
</dbReference>
<organism evidence="2 3">
    <name type="scientific">Moniliophthora roreri</name>
    <name type="common">Frosty pod rot fungus</name>
    <name type="synonym">Monilia roreri</name>
    <dbReference type="NCBI Taxonomy" id="221103"/>
    <lineage>
        <taxon>Eukaryota</taxon>
        <taxon>Fungi</taxon>
        <taxon>Dikarya</taxon>
        <taxon>Basidiomycota</taxon>
        <taxon>Agaricomycotina</taxon>
        <taxon>Agaricomycetes</taxon>
        <taxon>Agaricomycetidae</taxon>
        <taxon>Agaricales</taxon>
        <taxon>Marasmiineae</taxon>
        <taxon>Marasmiaceae</taxon>
        <taxon>Moniliophthora</taxon>
    </lineage>
</organism>
<evidence type="ECO:0000259" key="1">
    <source>
        <dbReference type="SMART" id="SM00471"/>
    </source>
</evidence>
<name>A0A0W0FZV0_MONRR</name>
<feature type="domain" description="HD/PDEase" evidence="1">
    <location>
        <begin position="35"/>
        <end position="160"/>
    </location>
</feature>
<gene>
    <name evidence="2" type="ORF">WG66_5645</name>
</gene>
<proteinExistence type="predicted"/>
<accession>A0A0W0FZV0</accession>
<dbReference type="InterPro" id="IPR003607">
    <property type="entry name" value="HD/PDEase_dom"/>
</dbReference>
<reference evidence="2 3" key="1">
    <citation type="submission" date="2015-12" db="EMBL/GenBank/DDBJ databases">
        <title>Draft genome sequence of Moniliophthora roreri, the causal agent of frosty pod rot of cacao.</title>
        <authorList>
            <person name="Aime M.C."/>
            <person name="Diaz-Valderrama J.R."/>
            <person name="Kijpornyongpan T."/>
            <person name="Phillips-Mora W."/>
        </authorList>
    </citation>
    <scope>NUCLEOTIDE SEQUENCE [LARGE SCALE GENOMIC DNA]</scope>
    <source>
        <strain evidence="2 3">MCA 2952</strain>
    </source>
</reference>
<dbReference type="EMBL" id="LATX01001424">
    <property type="protein sequence ID" value="KTB41853.1"/>
    <property type="molecule type" value="Genomic_DNA"/>
</dbReference>